<evidence type="ECO:0000313" key="11">
    <source>
        <dbReference type="EMBL" id="BAT26388.1"/>
    </source>
</evidence>
<gene>
    <name evidence="10" type="primary">plsY</name>
</gene>
<evidence type="ECO:0000256" key="9">
    <source>
        <dbReference type="ARBA" id="ARBA00023264"/>
    </source>
</evidence>
<dbReference type="NCBIfam" id="TIGR00023">
    <property type="entry name" value="glycerol-3-phosphate 1-O-acyltransferase PlsY"/>
    <property type="match status" value="1"/>
</dbReference>
<dbReference type="GO" id="GO:0005886">
    <property type="term" value="C:plasma membrane"/>
    <property type="evidence" value="ECO:0007669"/>
    <property type="project" value="UniProtKB-SubCell"/>
</dbReference>
<keyword evidence="3 10" id="KW-0808">Transferase</keyword>
<dbReference type="AlphaFoldDB" id="A0A0P0YXY8"/>
<feature type="transmembrane region" description="Helical" evidence="10">
    <location>
        <begin position="12"/>
        <end position="33"/>
    </location>
</feature>
<dbReference type="PANTHER" id="PTHR30309:SF0">
    <property type="entry name" value="GLYCEROL-3-PHOSPHATE ACYLTRANSFERASE-RELATED"/>
    <property type="match status" value="1"/>
</dbReference>
<dbReference type="GO" id="GO:0043772">
    <property type="term" value="F:acyl-phosphate glycerol-3-phosphate acyltransferase activity"/>
    <property type="evidence" value="ECO:0007669"/>
    <property type="project" value="UniProtKB-UniRule"/>
</dbReference>
<keyword evidence="5 10" id="KW-1133">Transmembrane helix</keyword>
<evidence type="ECO:0000256" key="7">
    <source>
        <dbReference type="ARBA" id="ARBA00023136"/>
    </source>
</evidence>
<dbReference type="UniPathway" id="UPA00085"/>
<keyword evidence="1 10" id="KW-1003">Cell membrane</keyword>
<feature type="transmembrane region" description="Helical" evidence="10">
    <location>
        <begin position="159"/>
        <end position="182"/>
    </location>
</feature>
<dbReference type="RefSeq" id="WP_060607305.1">
    <property type="nucleotide sequence ID" value="NZ_BBWQ01000018.1"/>
</dbReference>
<protein>
    <recommendedName>
        <fullName evidence="10">Glycerol-3-phosphate acyltransferase</fullName>
    </recommendedName>
    <alternativeName>
        <fullName evidence="10">Acyl-PO4 G3P acyltransferase</fullName>
    </alternativeName>
    <alternativeName>
        <fullName evidence="10">Acyl-phosphate--glycerol-3-phosphate acyltransferase</fullName>
    </alternativeName>
    <alternativeName>
        <fullName evidence="10">G3P acyltransferase</fullName>
        <shortName evidence="10">GPAT</shortName>
        <ecNumber evidence="10">2.3.1.275</ecNumber>
    </alternativeName>
    <alternativeName>
        <fullName evidence="10">Lysophosphatidic acid synthase</fullName>
        <shortName evidence="10">LPA synthase</shortName>
    </alternativeName>
</protein>
<keyword evidence="9 10" id="KW-1208">Phospholipid metabolism</keyword>
<proteinExistence type="inferred from homology"/>
<name>A0A0P0YXY8_9HYPH</name>
<evidence type="ECO:0000256" key="1">
    <source>
        <dbReference type="ARBA" id="ARBA00022475"/>
    </source>
</evidence>
<organism evidence="11">
    <name type="scientific">Aureimonas altamirensis</name>
    <dbReference type="NCBI Taxonomy" id="370622"/>
    <lineage>
        <taxon>Bacteria</taxon>
        <taxon>Pseudomonadati</taxon>
        <taxon>Pseudomonadota</taxon>
        <taxon>Alphaproteobacteria</taxon>
        <taxon>Hyphomicrobiales</taxon>
        <taxon>Aurantimonadaceae</taxon>
        <taxon>Aureimonas</taxon>
    </lineage>
</organism>
<evidence type="ECO:0000256" key="2">
    <source>
        <dbReference type="ARBA" id="ARBA00022516"/>
    </source>
</evidence>
<evidence type="ECO:0000256" key="5">
    <source>
        <dbReference type="ARBA" id="ARBA00022989"/>
    </source>
</evidence>
<dbReference type="GO" id="GO:0008654">
    <property type="term" value="P:phospholipid biosynthetic process"/>
    <property type="evidence" value="ECO:0007669"/>
    <property type="project" value="UniProtKB-UniRule"/>
</dbReference>
<feature type="transmembrane region" description="Helical" evidence="10">
    <location>
        <begin position="114"/>
        <end position="139"/>
    </location>
</feature>
<evidence type="ECO:0000256" key="8">
    <source>
        <dbReference type="ARBA" id="ARBA00023209"/>
    </source>
</evidence>
<evidence type="ECO:0000256" key="10">
    <source>
        <dbReference type="HAMAP-Rule" id="MF_01043"/>
    </source>
</evidence>
<dbReference type="HAMAP" id="MF_01043">
    <property type="entry name" value="PlsY"/>
    <property type="match status" value="1"/>
</dbReference>
<dbReference type="PANTHER" id="PTHR30309">
    <property type="entry name" value="INNER MEMBRANE PROTEIN YGIH"/>
    <property type="match status" value="1"/>
</dbReference>
<comment type="subunit">
    <text evidence="10">Probably interacts with PlsX.</text>
</comment>
<dbReference type="EC" id="2.3.1.275" evidence="10"/>
<reference evidence="11" key="1">
    <citation type="journal article" date="2015" name="Proc. Natl. Acad. Sci. U.S.A.">
        <title>Bacterial clade with the ribosomal RNA operon on a small plasmid rather than the chromosome.</title>
        <authorList>
            <person name="Anda M."/>
            <person name="Ohtsubo Y."/>
            <person name="Okubo T."/>
            <person name="Sugawara M."/>
            <person name="Nagata Y."/>
            <person name="Tsuda M."/>
            <person name="Minamisawa K."/>
            <person name="Mitsui H."/>
        </authorList>
    </citation>
    <scope>NUCLEOTIDE SEQUENCE</scope>
    <source>
        <strain evidence="11">DSM 21988</strain>
    </source>
</reference>
<dbReference type="InterPro" id="IPR003811">
    <property type="entry name" value="G3P_acylTferase_PlsY"/>
</dbReference>
<keyword evidence="6 10" id="KW-0443">Lipid metabolism</keyword>
<comment type="similarity">
    <text evidence="10">Belongs to the PlsY family.</text>
</comment>
<comment type="catalytic activity">
    <reaction evidence="10">
        <text>an acyl phosphate + sn-glycerol 3-phosphate = a 1-acyl-sn-glycero-3-phosphate + phosphate</text>
        <dbReference type="Rhea" id="RHEA:34075"/>
        <dbReference type="ChEBI" id="CHEBI:43474"/>
        <dbReference type="ChEBI" id="CHEBI:57597"/>
        <dbReference type="ChEBI" id="CHEBI:57970"/>
        <dbReference type="ChEBI" id="CHEBI:59918"/>
        <dbReference type="EC" id="2.3.1.275"/>
    </reaction>
</comment>
<dbReference type="Pfam" id="PF02660">
    <property type="entry name" value="G3P_acyltransf"/>
    <property type="match status" value="1"/>
</dbReference>
<keyword evidence="11" id="KW-0012">Acyltransferase</keyword>
<dbReference type="EMBL" id="LC066371">
    <property type="protein sequence ID" value="BAT26388.1"/>
    <property type="molecule type" value="Genomic_DNA"/>
</dbReference>
<dbReference type="SMART" id="SM01207">
    <property type="entry name" value="G3P_acyltransf"/>
    <property type="match status" value="1"/>
</dbReference>
<evidence type="ECO:0000256" key="6">
    <source>
        <dbReference type="ARBA" id="ARBA00023098"/>
    </source>
</evidence>
<sequence length="203" mass="20991">MIAMPGDLSVQTALLAACIGYLCGSIPFGLVLARAFGFGDIRKIGSGNIGATNALRTGNKPLAALTLAGDILKGTVPVLVCWRWGVEAACTAGLFAFLGHLFPVWLGFKGGKGVATYIGILLGLAPLGVAIFVAVWLGMALLFRYSSLAALTATLVVPVALWLLGYDIIAGLAALLTVLVYLKHHANIRRLASGTEAKIGSKG</sequence>
<evidence type="ECO:0000256" key="3">
    <source>
        <dbReference type="ARBA" id="ARBA00022679"/>
    </source>
</evidence>
<comment type="subcellular location">
    <subcellularLocation>
        <location evidence="10">Cell membrane</location>
        <topology evidence="10">Multi-pass membrane protein</topology>
    </subcellularLocation>
</comment>
<accession>A0A0P0YXY8</accession>
<evidence type="ECO:0000256" key="4">
    <source>
        <dbReference type="ARBA" id="ARBA00022692"/>
    </source>
</evidence>
<comment type="function">
    <text evidence="10">Catalyzes the transfer of an acyl group from acyl-phosphate (acyl-PO(4)) to glycerol-3-phosphate (G3P) to form lysophosphatidic acid (LPA). This enzyme utilizes acyl-phosphate as fatty acyl donor, but not acyl-CoA or acyl-ACP.</text>
</comment>
<comment type="pathway">
    <text evidence="10">Lipid metabolism; phospholipid metabolism.</text>
</comment>
<keyword evidence="2 10" id="KW-0444">Lipid biosynthesis</keyword>
<keyword evidence="7 10" id="KW-0472">Membrane</keyword>
<keyword evidence="8 10" id="KW-0594">Phospholipid biosynthesis</keyword>
<feature type="transmembrane region" description="Helical" evidence="10">
    <location>
        <begin position="82"/>
        <end position="102"/>
    </location>
</feature>
<keyword evidence="4 10" id="KW-0812">Transmembrane</keyword>